<proteinExistence type="predicted"/>
<sequence>MQSTRKNRAPTPPSIERTATHLILALASLHLSTPRAIADDGTAKATPRPAPSASAPGEA</sequence>
<feature type="compositionally biased region" description="Low complexity" evidence="1">
    <location>
        <begin position="43"/>
        <end position="59"/>
    </location>
</feature>
<evidence type="ECO:0000313" key="3">
    <source>
        <dbReference type="Proteomes" id="UP000534870"/>
    </source>
</evidence>
<organism evidence="2 3">
    <name type="scientific">Nguyenibacter vanlangensis</name>
    <dbReference type="NCBI Taxonomy" id="1216886"/>
    <lineage>
        <taxon>Bacteria</taxon>
        <taxon>Pseudomonadati</taxon>
        <taxon>Pseudomonadota</taxon>
        <taxon>Alphaproteobacteria</taxon>
        <taxon>Acetobacterales</taxon>
        <taxon>Acetobacteraceae</taxon>
        <taxon>Nguyenibacter</taxon>
    </lineage>
</organism>
<feature type="non-terminal residue" evidence="2">
    <location>
        <position position="59"/>
    </location>
</feature>
<dbReference type="AlphaFoldDB" id="A0A7Y7J0F2"/>
<gene>
    <name evidence="2" type="ORF">HUK84_20790</name>
</gene>
<evidence type="ECO:0000313" key="2">
    <source>
        <dbReference type="EMBL" id="NVN13542.1"/>
    </source>
</evidence>
<protein>
    <submittedName>
        <fullName evidence="2">Uncharacterized protein</fullName>
    </submittedName>
</protein>
<evidence type="ECO:0000256" key="1">
    <source>
        <dbReference type="SAM" id="MobiDB-lite"/>
    </source>
</evidence>
<dbReference type="Proteomes" id="UP000534870">
    <property type="component" value="Unassembled WGS sequence"/>
</dbReference>
<name>A0A7Y7J0F2_9PROT</name>
<accession>A0A7Y7J0F2</accession>
<comment type="caution">
    <text evidence="2">The sequence shown here is derived from an EMBL/GenBank/DDBJ whole genome shotgun (WGS) entry which is preliminary data.</text>
</comment>
<dbReference type="EMBL" id="JABXXP010001002">
    <property type="protein sequence ID" value="NVN13542.1"/>
    <property type="molecule type" value="Genomic_DNA"/>
</dbReference>
<reference evidence="2 3" key="1">
    <citation type="submission" date="2020-06" db="EMBL/GenBank/DDBJ databases">
        <title>Description of novel acetic acid bacteria.</title>
        <authorList>
            <person name="Sombolestani A."/>
        </authorList>
    </citation>
    <scope>NUCLEOTIDE SEQUENCE [LARGE SCALE GENOMIC DNA]</scope>
    <source>
        <strain evidence="2 3">LMG 31431</strain>
    </source>
</reference>
<feature type="region of interest" description="Disordered" evidence="1">
    <location>
        <begin position="37"/>
        <end position="59"/>
    </location>
</feature>